<sequence>MPVRTRRERRWRGLSGDRESCRITRPSDPSSEESGQLPADRHPFHPHEQTDVRRKKSDENHLAKRASVRLNVRPGYCEHDEDAGADDRHPPRCRTGLGSIGLDLPPSADVSCHRLREAVEHAGQARPATSSAEDQVGGNEVPGGVVQFVGESAESLFCRPTRPEPCHEPCHLGRDCSGSGSQRCDQRLLKSDTDREDARERPGPFLHRFESPDPRLSWARRQQSGKADECDRDEQERHRPARHHDSDQSGDGSCGQKPLGLPR</sequence>
<feature type="compositionally biased region" description="Basic and acidic residues" evidence="1">
    <location>
        <begin position="39"/>
        <end position="62"/>
    </location>
</feature>
<feature type="region of interest" description="Disordered" evidence="1">
    <location>
        <begin position="169"/>
        <end position="263"/>
    </location>
</feature>
<dbReference type="Proteomes" id="UP000077868">
    <property type="component" value="Chromosome"/>
</dbReference>
<protein>
    <submittedName>
        <fullName evidence="2">Uncharacterized protein</fullName>
    </submittedName>
</protein>
<dbReference type="STRING" id="1300347.I601_3134"/>
<dbReference type="KEGG" id="ndk:I601_3134"/>
<evidence type="ECO:0000313" key="3">
    <source>
        <dbReference type="Proteomes" id="UP000077868"/>
    </source>
</evidence>
<evidence type="ECO:0000313" key="2">
    <source>
        <dbReference type="EMBL" id="ANH39541.1"/>
    </source>
</evidence>
<evidence type="ECO:0000256" key="1">
    <source>
        <dbReference type="SAM" id="MobiDB-lite"/>
    </source>
</evidence>
<dbReference type="AlphaFoldDB" id="A0A1A9GPY5"/>
<organism evidence="2 3">
    <name type="scientific">Nocardioides dokdonensis FR1436</name>
    <dbReference type="NCBI Taxonomy" id="1300347"/>
    <lineage>
        <taxon>Bacteria</taxon>
        <taxon>Bacillati</taxon>
        <taxon>Actinomycetota</taxon>
        <taxon>Actinomycetes</taxon>
        <taxon>Propionibacteriales</taxon>
        <taxon>Nocardioidaceae</taxon>
        <taxon>Nocardioides</taxon>
    </lineage>
</organism>
<feature type="region of interest" description="Disordered" evidence="1">
    <location>
        <begin position="121"/>
        <end position="144"/>
    </location>
</feature>
<feature type="compositionally biased region" description="Basic residues" evidence="1">
    <location>
        <begin position="1"/>
        <end position="12"/>
    </location>
</feature>
<keyword evidence="3" id="KW-1185">Reference proteome</keyword>
<gene>
    <name evidence="2" type="ORF">I601_3134</name>
</gene>
<reference evidence="2 3" key="1">
    <citation type="submission" date="2016-03" db="EMBL/GenBank/DDBJ databases">
        <title>Complete genome sequence of a soil Actinobacterium, Nocardioides dokdonensis FR1436.</title>
        <authorList>
            <person name="Kwon S.-K."/>
            <person name="Kim K."/>
            <person name="Kim J.F."/>
        </authorList>
    </citation>
    <scope>NUCLEOTIDE SEQUENCE [LARGE SCALE GENOMIC DNA]</scope>
    <source>
        <strain evidence="2 3">FR1436</strain>
    </source>
</reference>
<feature type="compositionally biased region" description="Basic and acidic residues" evidence="1">
    <location>
        <begin position="226"/>
        <end position="247"/>
    </location>
</feature>
<accession>A0A1A9GPY5</accession>
<proteinExistence type="predicted"/>
<feature type="compositionally biased region" description="Basic and acidic residues" evidence="1">
    <location>
        <begin position="184"/>
        <end position="213"/>
    </location>
</feature>
<feature type="region of interest" description="Disordered" evidence="1">
    <location>
        <begin position="1"/>
        <end position="100"/>
    </location>
</feature>
<dbReference type="EMBL" id="CP015079">
    <property type="protein sequence ID" value="ANH39541.1"/>
    <property type="molecule type" value="Genomic_DNA"/>
</dbReference>
<name>A0A1A9GPY5_9ACTN</name>